<evidence type="ECO:0000256" key="3">
    <source>
        <dbReference type="ARBA" id="ARBA00022448"/>
    </source>
</evidence>
<feature type="transmembrane region" description="Helical" evidence="9">
    <location>
        <begin position="239"/>
        <end position="257"/>
    </location>
</feature>
<dbReference type="AlphaFoldDB" id="A0A2W4W5E0"/>
<reference evidence="11 12" key="2">
    <citation type="submission" date="2018-06" db="EMBL/GenBank/DDBJ databases">
        <title>Metagenomic assembly of (sub)arctic Cyanobacteria and their associated microbiome from non-axenic cultures.</title>
        <authorList>
            <person name="Baurain D."/>
        </authorList>
    </citation>
    <scope>NUCLEOTIDE SEQUENCE [LARGE SCALE GENOMIC DNA]</scope>
    <source>
        <strain evidence="11">ULC129bin1</strain>
    </source>
</reference>
<keyword evidence="4 9" id="KW-1003">Cell membrane</keyword>
<comment type="caution">
    <text evidence="11">The sequence shown here is derived from an EMBL/GenBank/DDBJ whole genome shotgun (WGS) entry which is preliminary data.</text>
</comment>
<dbReference type="PANTHER" id="PTHR30413">
    <property type="entry name" value="INNER MEMBRANE TRANSPORT PERMEASE"/>
    <property type="match status" value="1"/>
</dbReference>
<organism evidence="11 12">
    <name type="scientific">Leptolyngbya foveolarum</name>
    <dbReference type="NCBI Taxonomy" id="47253"/>
    <lineage>
        <taxon>Bacteria</taxon>
        <taxon>Bacillati</taxon>
        <taxon>Cyanobacteriota</taxon>
        <taxon>Cyanophyceae</taxon>
        <taxon>Leptolyngbyales</taxon>
        <taxon>Leptolyngbyaceae</taxon>
        <taxon>Leptolyngbya group</taxon>
        <taxon>Leptolyngbya</taxon>
    </lineage>
</organism>
<comment type="similarity">
    <text evidence="2 9">Belongs to the ABC-2 integral membrane protein family.</text>
</comment>
<dbReference type="InterPro" id="IPR000412">
    <property type="entry name" value="ABC_2_transport"/>
</dbReference>
<accession>A0A2W4W5E0</accession>
<gene>
    <name evidence="11" type="ORF">DCF25_08145</name>
</gene>
<keyword evidence="7 9" id="KW-1133">Transmembrane helix</keyword>
<protein>
    <recommendedName>
        <fullName evidence="9">Transport permease protein</fullName>
    </recommendedName>
</protein>
<evidence type="ECO:0000256" key="1">
    <source>
        <dbReference type="ARBA" id="ARBA00004429"/>
    </source>
</evidence>
<evidence type="ECO:0000256" key="2">
    <source>
        <dbReference type="ARBA" id="ARBA00007783"/>
    </source>
</evidence>
<evidence type="ECO:0000256" key="5">
    <source>
        <dbReference type="ARBA" id="ARBA00022519"/>
    </source>
</evidence>
<dbReference type="GO" id="GO:0140359">
    <property type="term" value="F:ABC-type transporter activity"/>
    <property type="evidence" value="ECO:0007669"/>
    <property type="project" value="InterPro"/>
</dbReference>
<feature type="transmembrane region" description="Helical" evidence="9">
    <location>
        <begin position="180"/>
        <end position="199"/>
    </location>
</feature>
<evidence type="ECO:0000256" key="9">
    <source>
        <dbReference type="RuleBase" id="RU361157"/>
    </source>
</evidence>
<keyword evidence="6 9" id="KW-0812">Transmembrane</keyword>
<comment type="subcellular location">
    <subcellularLocation>
        <location evidence="1">Cell inner membrane</location>
        <topology evidence="1">Multi-pass membrane protein</topology>
    </subcellularLocation>
    <subcellularLocation>
        <location evidence="9">Cell membrane</location>
        <topology evidence="9">Multi-pass membrane protein</topology>
    </subcellularLocation>
</comment>
<feature type="domain" description="ABC transmembrane type-2" evidence="10">
    <location>
        <begin position="43"/>
        <end position="260"/>
    </location>
</feature>
<evidence type="ECO:0000256" key="6">
    <source>
        <dbReference type="ARBA" id="ARBA00022692"/>
    </source>
</evidence>
<evidence type="ECO:0000313" key="11">
    <source>
        <dbReference type="EMBL" id="PZO19641.1"/>
    </source>
</evidence>
<dbReference type="PRINTS" id="PR00164">
    <property type="entry name" value="ABC2TRNSPORT"/>
</dbReference>
<reference evidence="12" key="1">
    <citation type="submission" date="2018-04" db="EMBL/GenBank/DDBJ databases">
        <authorList>
            <person name="Cornet L."/>
        </authorList>
    </citation>
    <scope>NUCLEOTIDE SEQUENCE [LARGE SCALE GENOMIC DNA]</scope>
</reference>
<keyword evidence="8 9" id="KW-0472">Membrane</keyword>
<keyword evidence="5" id="KW-0997">Cell inner membrane</keyword>
<dbReference type="GO" id="GO:0015920">
    <property type="term" value="P:lipopolysaccharide transport"/>
    <property type="evidence" value="ECO:0007669"/>
    <property type="project" value="TreeGrafter"/>
</dbReference>
<evidence type="ECO:0000313" key="12">
    <source>
        <dbReference type="Proteomes" id="UP000249354"/>
    </source>
</evidence>
<dbReference type="PANTHER" id="PTHR30413:SF8">
    <property type="entry name" value="TRANSPORT PERMEASE PROTEIN"/>
    <property type="match status" value="1"/>
</dbReference>
<dbReference type="Pfam" id="PF01061">
    <property type="entry name" value="ABC2_membrane"/>
    <property type="match status" value="1"/>
</dbReference>
<dbReference type="InterPro" id="IPR047817">
    <property type="entry name" value="ABC2_TM_bact-type"/>
</dbReference>
<evidence type="ECO:0000256" key="7">
    <source>
        <dbReference type="ARBA" id="ARBA00022989"/>
    </source>
</evidence>
<evidence type="ECO:0000256" key="4">
    <source>
        <dbReference type="ARBA" id="ARBA00022475"/>
    </source>
</evidence>
<feature type="transmembrane region" description="Helical" evidence="9">
    <location>
        <begin position="82"/>
        <end position="105"/>
    </location>
</feature>
<keyword evidence="3 9" id="KW-0813">Transport</keyword>
<feature type="transmembrane region" description="Helical" evidence="9">
    <location>
        <begin position="42"/>
        <end position="62"/>
    </location>
</feature>
<feature type="transmembrane region" description="Helical" evidence="9">
    <location>
        <begin position="117"/>
        <end position="141"/>
    </location>
</feature>
<evidence type="ECO:0000256" key="8">
    <source>
        <dbReference type="ARBA" id="ARBA00023136"/>
    </source>
</evidence>
<dbReference type="InterPro" id="IPR013525">
    <property type="entry name" value="ABC2_TM"/>
</dbReference>
<feature type="transmembrane region" description="Helical" evidence="9">
    <location>
        <begin position="147"/>
        <end position="173"/>
    </location>
</feature>
<name>A0A2W4W5E0_9CYAN</name>
<dbReference type="EMBL" id="QBMC01000040">
    <property type="protein sequence ID" value="PZO19641.1"/>
    <property type="molecule type" value="Genomic_DNA"/>
</dbReference>
<proteinExistence type="inferred from homology"/>
<dbReference type="GO" id="GO:0043190">
    <property type="term" value="C:ATP-binding cassette (ABC) transporter complex"/>
    <property type="evidence" value="ECO:0007669"/>
    <property type="project" value="InterPro"/>
</dbReference>
<sequence length="268" mass="30016">MKFKRIRKGLGQPHNALLSAQTIEIAYIISWKNIKVRYKSSVLGIVWSLATPLIFLLIFVFIFNQAFSEVENYPLFALSGLIFWNFFATATSQIIGSVVEAAGILKSIPVPPILFPLSSLIAAAFNLVISLIPFSILMIVFGNVPNFSSLLLIPVIFLYSCFILGLSMVMAALNVYLRDIGMLWSSLLPAILYLTPIAYPVTLIPEKWRWLMNFNPLFHYINAVRSILYNSVPPNMSDFLIMIVVSGVSLMIGIGVFKKIERNFISAI</sequence>
<dbReference type="PROSITE" id="PS51012">
    <property type="entry name" value="ABC_TM2"/>
    <property type="match status" value="1"/>
</dbReference>
<dbReference type="Proteomes" id="UP000249354">
    <property type="component" value="Unassembled WGS sequence"/>
</dbReference>
<evidence type="ECO:0000259" key="10">
    <source>
        <dbReference type="PROSITE" id="PS51012"/>
    </source>
</evidence>